<reference evidence="2 3" key="1">
    <citation type="submission" date="2014-07" db="EMBL/GenBank/DDBJ databases">
        <title>Chaperone-usher fimbriae in a diverse selection of Gallibacterium genomes.</title>
        <authorList>
            <person name="Kudirkiene E."/>
            <person name="Bager R.J."/>
            <person name="Johnson T.J."/>
            <person name="Bojesen A.M."/>
        </authorList>
    </citation>
    <scope>NUCLEOTIDE SEQUENCE [LARGE SCALE GENOMIC DNA]</scope>
    <source>
        <strain evidence="2 3">4895</strain>
    </source>
</reference>
<organism evidence="2 3">
    <name type="scientific">Gallibacterium anatis 4895</name>
    <dbReference type="NCBI Taxonomy" id="1396510"/>
    <lineage>
        <taxon>Bacteria</taxon>
        <taxon>Pseudomonadati</taxon>
        <taxon>Pseudomonadota</taxon>
        <taxon>Gammaproteobacteria</taxon>
        <taxon>Pasteurellales</taxon>
        <taxon>Pasteurellaceae</taxon>
        <taxon>Gallibacterium</taxon>
    </lineage>
</organism>
<evidence type="ECO:0000313" key="3">
    <source>
        <dbReference type="Proteomes" id="UP000030554"/>
    </source>
</evidence>
<dbReference type="Proteomes" id="UP000030554">
    <property type="component" value="Unassembled WGS sequence"/>
</dbReference>
<proteinExistence type="predicted"/>
<dbReference type="Pfam" id="PF19778">
    <property type="entry name" value="RE_endonuc"/>
    <property type="match status" value="1"/>
</dbReference>
<sequence length="125" mass="14579">MGCRSDQNYIPLDSQTEYQFAKDCETSEEVEFYFKLPEKFKIPTPLDHYNPDWAVVFKGENKIYFVAETKNTGEGIQRGVAEEKLCESEQMKIAYALKNFDCLRSEYSDLDYCVIEKVSELSEKL</sequence>
<evidence type="ECO:0000313" key="2">
    <source>
        <dbReference type="EMBL" id="KGQ59498.1"/>
    </source>
</evidence>
<dbReference type="InterPro" id="IPR045572">
    <property type="entry name" value="RE_endonuc_C"/>
</dbReference>
<accession>A0A0A2ZQY8</accession>
<gene>
    <name evidence="2" type="ORF">IO48_11580</name>
</gene>
<dbReference type="AlphaFoldDB" id="A0A0A2ZQY8"/>
<evidence type="ECO:0000259" key="1">
    <source>
        <dbReference type="Pfam" id="PF19778"/>
    </source>
</evidence>
<dbReference type="EMBL" id="JPJQ01000058">
    <property type="protein sequence ID" value="KGQ59498.1"/>
    <property type="molecule type" value="Genomic_DNA"/>
</dbReference>
<feature type="domain" description="Type III restriction enzyme C-terminal endonuclease" evidence="1">
    <location>
        <begin position="8"/>
        <end position="115"/>
    </location>
</feature>
<name>A0A0A2ZQY8_9PAST</name>
<comment type="caution">
    <text evidence="2">The sequence shown here is derived from an EMBL/GenBank/DDBJ whole genome shotgun (WGS) entry which is preliminary data.</text>
</comment>
<dbReference type="GO" id="GO:0015668">
    <property type="term" value="F:type III site-specific deoxyribonuclease activity"/>
    <property type="evidence" value="ECO:0007669"/>
    <property type="project" value="InterPro"/>
</dbReference>
<protein>
    <recommendedName>
        <fullName evidence="1">Type III restriction enzyme C-terminal endonuclease domain-containing protein</fullName>
    </recommendedName>
</protein>